<evidence type="ECO:0000256" key="2">
    <source>
        <dbReference type="ARBA" id="ARBA00023002"/>
    </source>
</evidence>
<evidence type="ECO:0000313" key="8">
    <source>
        <dbReference type="Proteomes" id="UP000223370"/>
    </source>
</evidence>
<comment type="pathway">
    <text evidence="4">Amino-acid biosynthesis.</text>
</comment>
<evidence type="ECO:0000313" key="7">
    <source>
        <dbReference type="EMBL" id="GAX07326.1"/>
    </source>
</evidence>
<dbReference type="Gene3D" id="1.10.1060.10">
    <property type="entry name" value="Alpha-helical ferredoxin"/>
    <property type="match status" value="1"/>
</dbReference>
<keyword evidence="3" id="KW-0314">Glutamate biosynthesis</keyword>
<dbReference type="AlphaFoldDB" id="A0A1Z5J0A5"/>
<dbReference type="EMBL" id="BCMJ01000001">
    <property type="protein sequence ID" value="GAX07326.1"/>
    <property type="molecule type" value="Genomic_DNA"/>
</dbReference>
<proteinExistence type="predicted"/>
<dbReference type="PRINTS" id="PR00419">
    <property type="entry name" value="ADXRDTASE"/>
</dbReference>
<gene>
    <name evidence="7" type="primary">gltD</name>
    <name evidence="7" type="ORF">IWT5_00059</name>
</gene>
<dbReference type="SUPFAM" id="SSF46548">
    <property type="entry name" value="alpha-helical ferredoxin"/>
    <property type="match status" value="1"/>
</dbReference>
<dbReference type="Pfam" id="PF07992">
    <property type="entry name" value="Pyr_redox_2"/>
    <property type="match status" value="1"/>
</dbReference>
<dbReference type="InterPro" id="IPR023753">
    <property type="entry name" value="FAD/NAD-binding_dom"/>
</dbReference>
<dbReference type="NCBIfam" id="TIGR01317">
    <property type="entry name" value="GOGAT_sm_gam"/>
    <property type="match status" value="1"/>
</dbReference>
<keyword evidence="8" id="KW-1185">Reference proteome</keyword>
<dbReference type="GO" id="GO:0006537">
    <property type="term" value="P:glutamate biosynthetic process"/>
    <property type="evidence" value="ECO:0007669"/>
    <property type="project" value="UniProtKB-KW"/>
</dbReference>
<dbReference type="PANTHER" id="PTHR43100">
    <property type="entry name" value="GLUTAMATE SYNTHASE [NADPH] SMALL CHAIN"/>
    <property type="match status" value="1"/>
</dbReference>
<dbReference type="InterPro" id="IPR036188">
    <property type="entry name" value="FAD/NAD-bd_sf"/>
</dbReference>
<feature type="domain" description="Dihydroprymidine dehydrogenase" evidence="6">
    <location>
        <begin position="24"/>
        <end position="142"/>
    </location>
</feature>
<evidence type="ECO:0000259" key="5">
    <source>
        <dbReference type="Pfam" id="PF07992"/>
    </source>
</evidence>
<dbReference type="InterPro" id="IPR028261">
    <property type="entry name" value="DPD_II"/>
</dbReference>
<dbReference type="InterPro" id="IPR006005">
    <property type="entry name" value="Glut_synth_ssu1"/>
</dbReference>
<dbReference type="GO" id="GO:0016639">
    <property type="term" value="F:oxidoreductase activity, acting on the CH-NH2 group of donors, NAD or NADP as acceptor"/>
    <property type="evidence" value="ECO:0007669"/>
    <property type="project" value="InterPro"/>
</dbReference>
<dbReference type="GO" id="GO:0051536">
    <property type="term" value="F:iron-sulfur cluster binding"/>
    <property type="evidence" value="ECO:0007669"/>
    <property type="project" value="InterPro"/>
</dbReference>
<dbReference type="Gene3D" id="3.50.50.60">
    <property type="entry name" value="FAD/NAD(P)-binding domain"/>
    <property type="match status" value="2"/>
</dbReference>
<evidence type="ECO:0000256" key="3">
    <source>
        <dbReference type="ARBA" id="ARBA00023164"/>
    </source>
</evidence>
<dbReference type="Pfam" id="PF14691">
    <property type="entry name" value="Fer4_20"/>
    <property type="match status" value="1"/>
</dbReference>
<comment type="caution">
    <text evidence="7">The sequence shown here is derived from an EMBL/GenBank/DDBJ whole genome shotgun (WGS) entry which is preliminary data.</text>
</comment>
<protein>
    <submittedName>
        <fullName evidence="7">Glutamate synthase small subunit</fullName>
    </submittedName>
</protein>
<dbReference type="OrthoDB" id="9803192at2"/>
<keyword evidence="1" id="KW-0028">Amino-acid biosynthesis</keyword>
<dbReference type="RefSeq" id="WP_098823322.1">
    <property type="nucleotide sequence ID" value="NZ_BCMJ01000001.1"/>
</dbReference>
<evidence type="ECO:0000259" key="6">
    <source>
        <dbReference type="Pfam" id="PF14691"/>
    </source>
</evidence>
<evidence type="ECO:0000256" key="4">
    <source>
        <dbReference type="ARBA" id="ARBA00029440"/>
    </source>
</evidence>
<dbReference type="InterPro" id="IPR009051">
    <property type="entry name" value="Helical_ferredxn"/>
</dbReference>
<dbReference type="Proteomes" id="UP000223370">
    <property type="component" value="Unassembled WGS sequence"/>
</dbReference>
<accession>A0A1Z5J0A5</accession>
<name>A0A1Z5J0A5_9LACO</name>
<sequence>MGDPRGFIKHDRKSNPMRPIPARIKDFNIMEIDLGDADRRIQASRCMNCGIPFCHHGVFYGGKRGVSGCPNDNLIPEWNDLVYKQRDKAAFERLTRTNYLPDMTGRVCPAPCEVACVNALNGPGITIRNNEKFIIEQAFKNGWVVDSGKPAHRTGKKIAVIGSGPAGISAAWRLNQLGHTVTVYERADRFGGLLMYGIPNMKLPKEIVERRIQAMRDVGIKLIANTEVGRDIDVETLRAEYDRIVICTGAREARDLDVPGRQLKGVMKAVDFLTDATKSVIKNGTEATDALKGKHVVVLGGGDTGNDCIGTAIRQGCAGITQLEINPELPKERTLDNQWPEWPMVLKDGYGQLEAQRLFGEITTYTATATGFFGENGQLSEVEVSRTDHYKPIAGSQKRIEADLVLLAMGFTGAEQWLFDAFGITKVNANYSTNDSQVFVAGDSLRGQSLVIWAIYEGRMCAEKINASFEVLSAKV</sequence>
<dbReference type="InterPro" id="IPR051394">
    <property type="entry name" value="Glutamate_Synthase"/>
</dbReference>
<dbReference type="SUPFAM" id="SSF51971">
    <property type="entry name" value="Nucleotide-binding domain"/>
    <property type="match status" value="2"/>
</dbReference>
<dbReference type="PANTHER" id="PTHR43100:SF3">
    <property type="entry name" value="FAD_NAD(P)-BINDING DOMAIN-CONTAINING PROTEIN"/>
    <property type="match status" value="1"/>
</dbReference>
<organism evidence="7 8">
    <name type="scientific">Secundilactobacillus silagincola</name>
    <dbReference type="NCBI Taxonomy" id="1714681"/>
    <lineage>
        <taxon>Bacteria</taxon>
        <taxon>Bacillati</taxon>
        <taxon>Bacillota</taxon>
        <taxon>Bacilli</taxon>
        <taxon>Lactobacillales</taxon>
        <taxon>Lactobacillaceae</taxon>
        <taxon>Secundilactobacillus</taxon>
    </lineage>
</organism>
<evidence type="ECO:0000256" key="1">
    <source>
        <dbReference type="ARBA" id="ARBA00022605"/>
    </source>
</evidence>
<feature type="domain" description="FAD/NAD(P)-binding" evidence="5">
    <location>
        <begin position="157"/>
        <end position="339"/>
    </location>
</feature>
<keyword evidence="2" id="KW-0560">Oxidoreductase</keyword>
<reference evidence="7 8" key="1">
    <citation type="submission" date="2015-11" db="EMBL/GenBank/DDBJ databases">
        <title>Draft genome sequences of new species of the genus Lactobacillus isolated from orchardgrass silage.</title>
        <authorList>
            <person name="Tohno M."/>
            <person name="Tanizawa Y."/>
            <person name="Arita M."/>
        </authorList>
    </citation>
    <scope>NUCLEOTIDE SEQUENCE [LARGE SCALE GENOMIC DNA]</scope>
    <source>
        <strain evidence="7 8">IWT5</strain>
    </source>
</reference>